<sequence length="144" mass="15714">MLVRQILSAKPEQKVLAVAPQTPVSEAVRILAEKRIGALVVSSDGRRAEGILSERDIVRELALRGAEILSQPVSDLMTRKLVTCTPADSAHHVVEKMTAGRFRHMPVLEEGEMIGLISIGDVVKGRLDELTMETNALADMIRGH</sequence>
<dbReference type="Gene3D" id="3.10.580.10">
    <property type="entry name" value="CBS-domain"/>
    <property type="match status" value="1"/>
</dbReference>
<dbReference type="InterPro" id="IPR044725">
    <property type="entry name" value="CBSX3_CBS_dom"/>
</dbReference>
<organism evidence="4 5">
    <name type="scientific">Falsigemmobacter faecalis</name>
    <dbReference type="NCBI Taxonomy" id="2488730"/>
    <lineage>
        <taxon>Bacteria</taxon>
        <taxon>Pseudomonadati</taxon>
        <taxon>Pseudomonadota</taxon>
        <taxon>Alphaproteobacteria</taxon>
        <taxon>Rhodobacterales</taxon>
        <taxon>Paracoccaceae</taxon>
        <taxon>Falsigemmobacter</taxon>
    </lineage>
</organism>
<evidence type="ECO:0000313" key="4">
    <source>
        <dbReference type="EMBL" id="RRH74807.1"/>
    </source>
</evidence>
<dbReference type="InterPro" id="IPR000644">
    <property type="entry name" value="CBS_dom"/>
</dbReference>
<evidence type="ECO:0000256" key="1">
    <source>
        <dbReference type="ARBA" id="ARBA00023122"/>
    </source>
</evidence>
<keyword evidence="1 2" id="KW-0129">CBS domain</keyword>
<dbReference type="PROSITE" id="PS51371">
    <property type="entry name" value="CBS"/>
    <property type="match status" value="2"/>
</dbReference>
<evidence type="ECO:0000313" key="5">
    <source>
        <dbReference type="Proteomes" id="UP000282125"/>
    </source>
</evidence>
<evidence type="ECO:0000256" key="2">
    <source>
        <dbReference type="PROSITE-ProRule" id="PRU00703"/>
    </source>
</evidence>
<dbReference type="OrthoDB" id="9807125at2"/>
<feature type="domain" description="CBS" evidence="3">
    <location>
        <begin position="77"/>
        <end position="132"/>
    </location>
</feature>
<dbReference type="Proteomes" id="UP000282125">
    <property type="component" value="Unassembled WGS sequence"/>
</dbReference>
<comment type="caution">
    <text evidence="4">The sequence shown here is derived from an EMBL/GenBank/DDBJ whole genome shotgun (WGS) entry which is preliminary data.</text>
</comment>
<proteinExistence type="predicted"/>
<dbReference type="EMBL" id="RRAZ01000012">
    <property type="protein sequence ID" value="RRH74807.1"/>
    <property type="molecule type" value="Genomic_DNA"/>
</dbReference>
<dbReference type="InterPro" id="IPR051257">
    <property type="entry name" value="Diverse_CBS-Domain"/>
</dbReference>
<dbReference type="PANTHER" id="PTHR43080:SF2">
    <property type="entry name" value="CBS DOMAIN-CONTAINING PROTEIN"/>
    <property type="match status" value="1"/>
</dbReference>
<name>A0A3P3DKM8_9RHOB</name>
<gene>
    <name evidence="4" type="ORF">EG244_09920</name>
</gene>
<dbReference type="SUPFAM" id="SSF54631">
    <property type="entry name" value="CBS-domain pair"/>
    <property type="match status" value="1"/>
</dbReference>
<reference evidence="4 5" key="1">
    <citation type="submission" date="2018-11" db="EMBL/GenBank/DDBJ databases">
        <title>Gemmobacter sp. nov., YIM 102744-1 draft genome.</title>
        <authorList>
            <person name="Li G."/>
            <person name="Jiang Y."/>
        </authorList>
    </citation>
    <scope>NUCLEOTIDE SEQUENCE [LARGE SCALE GENOMIC DNA]</scope>
    <source>
        <strain evidence="4 5">YIM 102744-1</strain>
    </source>
</reference>
<dbReference type="AlphaFoldDB" id="A0A3P3DKM8"/>
<dbReference type="PANTHER" id="PTHR43080">
    <property type="entry name" value="CBS DOMAIN-CONTAINING PROTEIN CBSX3, MITOCHONDRIAL"/>
    <property type="match status" value="1"/>
</dbReference>
<dbReference type="CDD" id="cd04623">
    <property type="entry name" value="CBS_pair_bac_euk"/>
    <property type="match status" value="1"/>
</dbReference>
<dbReference type="InterPro" id="IPR046342">
    <property type="entry name" value="CBS_dom_sf"/>
</dbReference>
<dbReference type="RefSeq" id="WP_124964854.1">
    <property type="nucleotide sequence ID" value="NZ_RRAZ01000012.1"/>
</dbReference>
<feature type="domain" description="CBS" evidence="3">
    <location>
        <begin position="9"/>
        <end position="68"/>
    </location>
</feature>
<dbReference type="Pfam" id="PF00571">
    <property type="entry name" value="CBS"/>
    <property type="match status" value="2"/>
</dbReference>
<dbReference type="SMART" id="SM00116">
    <property type="entry name" value="CBS"/>
    <property type="match status" value="2"/>
</dbReference>
<accession>A0A3P3DKM8</accession>
<protein>
    <submittedName>
        <fullName evidence="4">CBS domain-containing protein</fullName>
    </submittedName>
</protein>
<evidence type="ECO:0000259" key="3">
    <source>
        <dbReference type="PROSITE" id="PS51371"/>
    </source>
</evidence>
<keyword evidence="5" id="KW-1185">Reference proteome</keyword>